<sequence length="341" mass="39586">MLTVIEFEKLLSKSESSVLDFKKELYDFQNHQDGTSKFIKDILSFCNTVRNETSYIIFGIKEMGDSSLDLLGISENIDDSILQEKARTKIFPSPGFKYYTLSYKSKLFGILEFPVTKYEVPLSPTTKMKGLEPGKFYFRNGTSNTEASGLESIHIGKWLDSLPNFKVNSEQKIKTSDFIIRLSNEDEKLSKVLPELLAFATENNWVNLVEFCSIQIIGIRSQTDEEYPYRMQKVWGSIYQAEFNSNPYLVLTQNKLQKELNEDKNFFSLKLTFTQSLLELENIIKKFDEDSGFSITIQKRNMKEISKDGPDRPFFIYCLEDDYKSVYSNIRQKAIDYLMLK</sequence>
<dbReference type="Proteomes" id="UP000285517">
    <property type="component" value="Chromosome"/>
</dbReference>
<gene>
    <name evidence="2" type="ORF">EI546_01535</name>
</gene>
<keyword evidence="2" id="KW-0547">Nucleotide-binding</keyword>
<evidence type="ECO:0000313" key="2">
    <source>
        <dbReference type="EMBL" id="QAA80489.1"/>
    </source>
</evidence>
<organism evidence="2 3">
    <name type="scientific">Aequorivita ciconiae</name>
    <dbReference type="NCBI Taxonomy" id="2494375"/>
    <lineage>
        <taxon>Bacteria</taxon>
        <taxon>Pseudomonadati</taxon>
        <taxon>Bacteroidota</taxon>
        <taxon>Flavobacteriia</taxon>
        <taxon>Flavobacteriales</taxon>
        <taxon>Flavobacteriaceae</taxon>
        <taxon>Aequorivita</taxon>
    </lineage>
</organism>
<protein>
    <submittedName>
        <fullName evidence="2">ATP-binding protein</fullName>
    </submittedName>
</protein>
<accession>A0A410FZQ9</accession>
<dbReference type="EMBL" id="CP034951">
    <property type="protein sequence ID" value="QAA80489.1"/>
    <property type="molecule type" value="Genomic_DNA"/>
</dbReference>
<dbReference type="AlphaFoldDB" id="A0A410FZQ9"/>
<reference evidence="2 3" key="1">
    <citation type="submission" date="2019-01" db="EMBL/GenBank/DDBJ databases">
        <title>Complete genome sequencing of Aequorivita sp. H23M31.</title>
        <authorList>
            <person name="Bae J.-W."/>
        </authorList>
    </citation>
    <scope>NUCLEOTIDE SEQUENCE [LARGE SCALE GENOMIC DNA]</scope>
    <source>
        <strain evidence="2 3">H23M31</strain>
    </source>
</reference>
<dbReference type="OrthoDB" id="1415126at2"/>
<evidence type="ECO:0000259" key="1">
    <source>
        <dbReference type="Pfam" id="PF04326"/>
    </source>
</evidence>
<keyword evidence="3" id="KW-1185">Reference proteome</keyword>
<dbReference type="KEGG" id="aev:EI546_01535"/>
<dbReference type="InterPro" id="IPR007421">
    <property type="entry name" value="Schlafen_AlbA_2_dom"/>
</dbReference>
<dbReference type="Pfam" id="PF04326">
    <property type="entry name" value="SLFN_AlbA_2"/>
    <property type="match status" value="1"/>
</dbReference>
<keyword evidence="2" id="KW-0067">ATP-binding</keyword>
<name>A0A410FZQ9_9FLAO</name>
<evidence type="ECO:0000313" key="3">
    <source>
        <dbReference type="Proteomes" id="UP000285517"/>
    </source>
</evidence>
<proteinExistence type="predicted"/>
<dbReference type="InterPro" id="IPR038461">
    <property type="entry name" value="Schlafen_AlbA_2_dom_sf"/>
</dbReference>
<feature type="domain" description="Schlafen AlbA-2" evidence="1">
    <location>
        <begin position="15"/>
        <end position="147"/>
    </location>
</feature>
<dbReference type="Gene3D" id="3.30.950.30">
    <property type="entry name" value="Schlafen, AAA domain"/>
    <property type="match status" value="1"/>
</dbReference>
<dbReference type="GO" id="GO:0005524">
    <property type="term" value="F:ATP binding"/>
    <property type="evidence" value="ECO:0007669"/>
    <property type="project" value="UniProtKB-KW"/>
</dbReference>